<evidence type="ECO:0000256" key="1">
    <source>
        <dbReference type="ARBA" id="ARBA00022598"/>
    </source>
</evidence>
<evidence type="ECO:0000256" key="6">
    <source>
        <dbReference type="ARBA" id="ARBA00047846"/>
    </source>
</evidence>
<dbReference type="InterPro" id="IPR004143">
    <property type="entry name" value="BPL_LPL_catalytic"/>
</dbReference>
<comment type="caution">
    <text evidence="8">The sequence shown here is derived from an EMBL/GenBank/DDBJ whole genome shotgun (WGS) entry which is preliminary data.</text>
</comment>
<evidence type="ECO:0000313" key="8">
    <source>
        <dbReference type="EMBL" id="TXC67023.1"/>
    </source>
</evidence>
<dbReference type="GO" id="GO:0005737">
    <property type="term" value="C:cytoplasm"/>
    <property type="evidence" value="ECO:0007669"/>
    <property type="project" value="TreeGrafter"/>
</dbReference>
<dbReference type="PROSITE" id="PS51733">
    <property type="entry name" value="BPL_LPL_CATALYTIC"/>
    <property type="match status" value="1"/>
</dbReference>
<name>A0A5C6U1T6_9BURK</name>
<evidence type="ECO:0000256" key="4">
    <source>
        <dbReference type="ARBA" id="ARBA00023267"/>
    </source>
</evidence>
<reference evidence="8 9" key="1">
    <citation type="submission" date="2019-08" db="EMBL/GenBank/DDBJ databases">
        <authorList>
            <person name="Khan S.A."/>
            <person name="Jeon C.O."/>
            <person name="Jeong S.E."/>
        </authorList>
    </citation>
    <scope>NUCLEOTIDE SEQUENCE [LARGE SCALE GENOMIC DNA]</scope>
    <source>
        <strain evidence="9">IMCC1728</strain>
    </source>
</reference>
<dbReference type="InterPro" id="IPR004408">
    <property type="entry name" value="Biotin_CoA_COase_ligase"/>
</dbReference>
<evidence type="ECO:0000259" key="7">
    <source>
        <dbReference type="PROSITE" id="PS51733"/>
    </source>
</evidence>
<dbReference type="InterPro" id="IPR003142">
    <property type="entry name" value="BPL_C"/>
</dbReference>
<dbReference type="NCBIfam" id="TIGR00121">
    <property type="entry name" value="birA_ligase"/>
    <property type="match status" value="1"/>
</dbReference>
<protein>
    <recommendedName>
        <fullName evidence="5">biotin--[biotin carboxyl-carrier protein] ligase</fullName>
        <ecNumber evidence="5">6.3.4.15</ecNumber>
    </recommendedName>
</protein>
<gene>
    <name evidence="8" type="ORF">FSC37_18465</name>
</gene>
<keyword evidence="2" id="KW-0547">Nucleotide-binding</keyword>
<dbReference type="AlphaFoldDB" id="A0A5C6U1T6"/>
<dbReference type="SUPFAM" id="SSF50037">
    <property type="entry name" value="C-terminal domain of transcriptional repressors"/>
    <property type="match status" value="1"/>
</dbReference>
<sequence>MTVSQGSWGAEALWLQLRELLPGLSVEVVERCSSTNTTLLERARVDVRPEADHSDVLVQRSVESKAFGRRAADIQPCLLVAEHQSGGRGRLGRGWSSAPGASLTFSLSLPISRADWSGLSLAVGLALADALDPLAEGAPPRIGLKWPNDLWLMDGPARGRKLGGVLIETVSAGRVRLAVIGIGLNVLPIGNVEASTGFACLQELDAAATAQQTLHRIALPLVQALRRFEAEGFDGFRAGYARRDLLAGHPVRTTQPGVEDGIARGVDAHGALQLQTGAGVVAIHSGEVSVRLAPDADAA</sequence>
<organism evidence="8 9">
    <name type="scientific">Piscinibacter aquaticus</name>
    <dbReference type="NCBI Taxonomy" id="392597"/>
    <lineage>
        <taxon>Bacteria</taxon>
        <taxon>Pseudomonadati</taxon>
        <taxon>Pseudomonadota</taxon>
        <taxon>Betaproteobacteria</taxon>
        <taxon>Burkholderiales</taxon>
        <taxon>Sphaerotilaceae</taxon>
        <taxon>Piscinibacter</taxon>
    </lineage>
</organism>
<evidence type="ECO:0000256" key="3">
    <source>
        <dbReference type="ARBA" id="ARBA00022840"/>
    </source>
</evidence>
<evidence type="ECO:0000256" key="2">
    <source>
        <dbReference type="ARBA" id="ARBA00022741"/>
    </source>
</evidence>
<keyword evidence="3" id="KW-0067">ATP-binding</keyword>
<keyword evidence="4" id="KW-0092">Biotin</keyword>
<evidence type="ECO:0000256" key="5">
    <source>
        <dbReference type="ARBA" id="ARBA00024227"/>
    </source>
</evidence>
<dbReference type="PANTHER" id="PTHR12835">
    <property type="entry name" value="BIOTIN PROTEIN LIGASE"/>
    <property type="match status" value="1"/>
</dbReference>
<dbReference type="InterPro" id="IPR008988">
    <property type="entry name" value="Transcriptional_repressor_C"/>
</dbReference>
<feature type="domain" description="BPL/LPL catalytic" evidence="7">
    <location>
        <begin position="49"/>
        <end position="233"/>
    </location>
</feature>
<evidence type="ECO:0000313" key="9">
    <source>
        <dbReference type="Proteomes" id="UP000321832"/>
    </source>
</evidence>
<dbReference type="InterPro" id="IPR045864">
    <property type="entry name" value="aa-tRNA-synth_II/BPL/LPL"/>
</dbReference>
<dbReference type="Gene3D" id="3.30.930.10">
    <property type="entry name" value="Bira Bifunctional Protein, Domain 2"/>
    <property type="match status" value="1"/>
</dbReference>
<proteinExistence type="predicted"/>
<dbReference type="PANTHER" id="PTHR12835:SF5">
    <property type="entry name" value="BIOTIN--PROTEIN LIGASE"/>
    <property type="match status" value="1"/>
</dbReference>
<dbReference type="Pfam" id="PF02237">
    <property type="entry name" value="BPL_C"/>
    <property type="match status" value="1"/>
</dbReference>
<dbReference type="Proteomes" id="UP000321832">
    <property type="component" value="Unassembled WGS sequence"/>
</dbReference>
<accession>A0A5C6U1T6</accession>
<dbReference type="Pfam" id="PF03099">
    <property type="entry name" value="BPL_LplA_LipB"/>
    <property type="match status" value="1"/>
</dbReference>
<comment type="catalytic activity">
    <reaction evidence="6">
        <text>biotin + L-lysyl-[protein] + ATP = N(6)-biotinyl-L-lysyl-[protein] + AMP + diphosphate + H(+)</text>
        <dbReference type="Rhea" id="RHEA:11756"/>
        <dbReference type="Rhea" id="RHEA-COMP:9752"/>
        <dbReference type="Rhea" id="RHEA-COMP:10505"/>
        <dbReference type="ChEBI" id="CHEBI:15378"/>
        <dbReference type="ChEBI" id="CHEBI:29969"/>
        <dbReference type="ChEBI" id="CHEBI:30616"/>
        <dbReference type="ChEBI" id="CHEBI:33019"/>
        <dbReference type="ChEBI" id="CHEBI:57586"/>
        <dbReference type="ChEBI" id="CHEBI:83144"/>
        <dbReference type="ChEBI" id="CHEBI:456215"/>
        <dbReference type="EC" id="6.3.4.15"/>
    </reaction>
</comment>
<dbReference type="Gene3D" id="2.30.30.100">
    <property type="match status" value="1"/>
</dbReference>
<dbReference type="EMBL" id="VOPW01000001">
    <property type="protein sequence ID" value="TXC67023.1"/>
    <property type="molecule type" value="Genomic_DNA"/>
</dbReference>
<dbReference type="EC" id="6.3.4.15" evidence="5"/>
<keyword evidence="9" id="KW-1185">Reference proteome</keyword>
<dbReference type="SUPFAM" id="SSF55681">
    <property type="entry name" value="Class II aaRS and biotin synthetases"/>
    <property type="match status" value="1"/>
</dbReference>
<dbReference type="GO" id="GO:0004077">
    <property type="term" value="F:biotin--[biotin carboxyl-carrier protein] ligase activity"/>
    <property type="evidence" value="ECO:0007669"/>
    <property type="project" value="UniProtKB-EC"/>
</dbReference>
<dbReference type="GO" id="GO:0005524">
    <property type="term" value="F:ATP binding"/>
    <property type="evidence" value="ECO:0007669"/>
    <property type="project" value="UniProtKB-KW"/>
</dbReference>
<keyword evidence="1 8" id="KW-0436">Ligase</keyword>